<dbReference type="AlphaFoldDB" id="A0A2P6PQY0"/>
<dbReference type="Proteomes" id="UP000238479">
    <property type="component" value="Chromosome 6"/>
</dbReference>
<reference evidence="2 3" key="1">
    <citation type="journal article" date="2018" name="Nat. Genet.">
        <title>The Rosa genome provides new insights in the design of modern roses.</title>
        <authorList>
            <person name="Bendahmane M."/>
        </authorList>
    </citation>
    <scope>NUCLEOTIDE SEQUENCE [LARGE SCALE GENOMIC DNA]</scope>
    <source>
        <strain evidence="3">cv. Old Blush</strain>
    </source>
</reference>
<name>A0A2P6PQY0_ROSCH</name>
<organism evidence="2 3">
    <name type="scientific">Rosa chinensis</name>
    <name type="common">China rose</name>
    <dbReference type="NCBI Taxonomy" id="74649"/>
    <lineage>
        <taxon>Eukaryota</taxon>
        <taxon>Viridiplantae</taxon>
        <taxon>Streptophyta</taxon>
        <taxon>Embryophyta</taxon>
        <taxon>Tracheophyta</taxon>
        <taxon>Spermatophyta</taxon>
        <taxon>Magnoliopsida</taxon>
        <taxon>eudicotyledons</taxon>
        <taxon>Gunneridae</taxon>
        <taxon>Pentapetalae</taxon>
        <taxon>rosids</taxon>
        <taxon>fabids</taxon>
        <taxon>Rosales</taxon>
        <taxon>Rosaceae</taxon>
        <taxon>Rosoideae</taxon>
        <taxon>Rosoideae incertae sedis</taxon>
        <taxon>Rosa</taxon>
    </lineage>
</organism>
<feature type="compositionally biased region" description="Basic and acidic residues" evidence="1">
    <location>
        <begin position="52"/>
        <end position="63"/>
    </location>
</feature>
<comment type="caution">
    <text evidence="2">The sequence shown here is derived from an EMBL/GenBank/DDBJ whole genome shotgun (WGS) entry which is preliminary data.</text>
</comment>
<evidence type="ECO:0000256" key="1">
    <source>
        <dbReference type="SAM" id="MobiDB-lite"/>
    </source>
</evidence>
<protein>
    <submittedName>
        <fullName evidence="2">Uncharacterized protein</fullName>
    </submittedName>
</protein>
<evidence type="ECO:0000313" key="2">
    <source>
        <dbReference type="EMBL" id="PRQ24349.1"/>
    </source>
</evidence>
<dbReference type="EMBL" id="PDCK01000044">
    <property type="protein sequence ID" value="PRQ24349.1"/>
    <property type="molecule type" value="Genomic_DNA"/>
</dbReference>
<feature type="region of interest" description="Disordered" evidence="1">
    <location>
        <begin position="44"/>
        <end position="63"/>
    </location>
</feature>
<dbReference type="Gramene" id="PRQ24349">
    <property type="protein sequence ID" value="PRQ24349"/>
    <property type="gene ID" value="RchiOBHm_Chr6g0271451"/>
</dbReference>
<evidence type="ECO:0000313" key="3">
    <source>
        <dbReference type="Proteomes" id="UP000238479"/>
    </source>
</evidence>
<proteinExistence type="predicted"/>
<sequence>MNKRSKTMEERLQSRVPTILPYLSSSTPTGASIQDMHPLRTLIASGFNKTSSQRDSRRGNTMS</sequence>
<keyword evidence="3" id="KW-1185">Reference proteome</keyword>
<accession>A0A2P6PQY0</accession>
<gene>
    <name evidence="2" type="ORF">RchiOBHm_Chr6g0271451</name>
</gene>